<reference evidence="2" key="1">
    <citation type="submission" date="2020-09" db="EMBL/GenBank/DDBJ databases">
        <title>Draft Genome Sequence of Paenibacillus sp. WST5.</title>
        <authorList>
            <person name="Bao Z."/>
        </authorList>
    </citation>
    <scope>NUCLEOTIDE SEQUENCE</scope>
    <source>
        <strain evidence="2">WST5</strain>
    </source>
</reference>
<keyword evidence="3" id="KW-1185">Reference proteome</keyword>
<dbReference type="AlphaFoldDB" id="A0A926KQ80"/>
<protein>
    <submittedName>
        <fullName evidence="2">Copper amine oxidase N-terminal domain-containing protein</fullName>
    </submittedName>
</protein>
<dbReference type="InterPro" id="IPR012854">
    <property type="entry name" value="Cu_amine_oxidase-like_N"/>
</dbReference>
<accession>A0A926KQ80</accession>
<dbReference type="Pfam" id="PF07833">
    <property type="entry name" value="Cu_amine_oxidN1"/>
    <property type="match status" value="1"/>
</dbReference>
<evidence type="ECO:0000313" key="2">
    <source>
        <dbReference type="EMBL" id="MBD0382039.1"/>
    </source>
</evidence>
<feature type="domain" description="Copper amine oxidase-like N-terminal" evidence="1">
    <location>
        <begin position="438"/>
        <end position="538"/>
    </location>
</feature>
<dbReference type="Proteomes" id="UP000650466">
    <property type="component" value="Unassembled WGS sequence"/>
</dbReference>
<organism evidence="2 3">
    <name type="scientific">Paenibacillus sedimenti</name>
    <dbReference type="NCBI Taxonomy" id="2770274"/>
    <lineage>
        <taxon>Bacteria</taxon>
        <taxon>Bacillati</taxon>
        <taxon>Bacillota</taxon>
        <taxon>Bacilli</taxon>
        <taxon>Bacillales</taxon>
        <taxon>Paenibacillaceae</taxon>
        <taxon>Paenibacillus</taxon>
    </lineage>
</organism>
<name>A0A926KQ80_9BACL</name>
<proteinExistence type="predicted"/>
<evidence type="ECO:0000313" key="3">
    <source>
        <dbReference type="Proteomes" id="UP000650466"/>
    </source>
</evidence>
<dbReference type="Gene3D" id="3.30.457.10">
    <property type="entry name" value="Copper amine oxidase-like, N-terminal domain"/>
    <property type="match status" value="1"/>
</dbReference>
<dbReference type="SUPFAM" id="SSF55383">
    <property type="entry name" value="Copper amine oxidase, domain N"/>
    <property type="match status" value="1"/>
</dbReference>
<evidence type="ECO:0000259" key="1">
    <source>
        <dbReference type="Pfam" id="PF07833"/>
    </source>
</evidence>
<dbReference type="EMBL" id="JACVVD010000006">
    <property type="protein sequence ID" value="MBD0382039.1"/>
    <property type="molecule type" value="Genomic_DNA"/>
</dbReference>
<dbReference type="PROSITE" id="PS51257">
    <property type="entry name" value="PROKAR_LIPOPROTEIN"/>
    <property type="match status" value="1"/>
</dbReference>
<dbReference type="InterPro" id="IPR036582">
    <property type="entry name" value="Mao_N_sf"/>
</dbReference>
<comment type="caution">
    <text evidence="2">The sequence shown here is derived from an EMBL/GenBank/DDBJ whole genome shotgun (WGS) entry which is preliminary data.</text>
</comment>
<gene>
    <name evidence="2" type="ORF">ICC18_18135</name>
</gene>
<sequence>MPNKRLQGWISTVLILLLIALTGCQAVQGLDIGQALENSVNVKSIESKGSLELELVEGNTDQLSPREKALIQALKNTKITIKSAKLQDKQHASIDAELQYIKGTIPFRIVVDGTKIIIHIEGGKKPIVFDQTAFDADGAATPLSQEIQDKLAKSVEQLQPALIKFFVTNAPNPNKISVTSVSEQVNNETLSLQKAHVELNGSELTGLLKVFLTNILADEKGLKELLGQLYDVIIPIVKEQIKDMQSQSGEDTGGLNRIPVMQDLAMAYLDNKTLVVEFAYTTIQVFLKKAVDEFDKTMEDSISSPSASAQLQALLSDQTTLKADYYIDQDKQIRKSLLELHIPITEPDAGVSAIKLKAAFENWNIGKSVTASTIDTSGGVLNVDSDAFQGYAIVNNFDKNSLFYKLLKDDLNVTKKELHFIVESNNSYEDDDSLYGLTQPFINEDEVTMVPIRFLSEQLGAEVKWNPELKQVTIKDELNGTLIVMTVGSKTATVDGTGVALESAPALRNGATYVPIRFIAEKLGAKVEFDQDTQVVTITRD</sequence>
<dbReference type="RefSeq" id="WP_188175834.1">
    <property type="nucleotide sequence ID" value="NZ_JACVVD010000006.1"/>
</dbReference>